<dbReference type="Proteomes" id="UP001152484">
    <property type="component" value="Unassembled WGS sequence"/>
</dbReference>
<dbReference type="OrthoDB" id="1750920at2759"/>
<accession>A0A9P1E6Z8</accession>
<protein>
    <recommendedName>
        <fullName evidence="1">Transposase (putative) gypsy type domain-containing protein</fullName>
    </recommendedName>
</protein>
<evidence type="ECO:0000313" key="2">
    <source>
        <dbReference type="EMBL" id="CAH9083481.1"/>
    </source>
</evidence>
<dbReference type="Pfam" id="PF04195">
    <property type="entry name" value="Transposase_28"/>
    <property type="match status" value="1"/>
</dbReference>
<evidence type="ECO:0000313" key="3">
    <source>
        <dbReference type="Proteomes" id="UP001152484"/>
    </source>
</evidence>
<comment type="caution">
    <text evidence="2">The sequence shown here is derived from an EMBL/GenBank/DDBJ whole genome shotgun (WGS) entry which is preliminary data.</text>
</comment>
<sequence>MRLLPGHVAVHLDSVVADLSFPLHPLQVELFRRLHIAPALLVPAAYRLIAGFMIRCHSVGVVPMVDLFLHFFCVSPFGRTVYLGLIARPGRILFTKNFPNPMVGRGGFSLTKMAPRCPSRTDGMLIRSNLILRP</sequence>
<dbReference type="EMBL" id="CAMAPE010000017">
    <property type="protein sequence ID" value="CAH9083481.1"/>
    <property type="molecule type" value="Genomic_DNA"/>
</dbReference>
<dbReference type="InterPro" id="IPR007321">
    <property type="entry name" value="Transposase_28"/>
</dbReference>
<keyword evidence="3" id="KW-1185">Reference proteome</keyword>
<reference evidence="2" key="1">
    <citation type="submission" date="2022-07" db="EMBL/GenBank/DDBJ databases">
        <authorList>
            <person name="Macas J."/>
            <person name="Novak P."/>
            <person name="Neumann P."/>
        </authorList>
    </citation>
    <scope>NUCLEOTIDE SEQUENCE</scope>
</reference>
<gene>
    <name evidence="2" type="ORF">CEURO_LOCUS8596</name>
</gene>
<evidence type="ECO:0000259" key="1">
    <source>
        <dbReference type="Pfam" id="PF04195"/>
    </source>
</evidence>
<dbReference type="AlphaFoldDB" id="A0A9P1E6Z8"/>
<name>A0A9P1E6Z8_CUSEU</name>
<feature type="domain" description="Transposase (putative) gypsy type" evidence="1">
    <location>
        <begin position="11"/>
        <end position="75"/>
    </location>
</feature>
<organism evidence="2 3">
    <name type="scientific">Cuscuta europaea</name>
    <name type="common">European dodder</name>
    <dbReference type="NCBI Taxonomy" id="41803"/>
    <lineage>
        <taxon>Eukaryota</taxon>
        <taxon>Viridiplantae</taxon>
        <taxon>Streptophyta</taxon>
        <taxon>Embryophyta</taxon>
        <taxon>Tracheophyta</taxon>
        <taxon>Spermatophyta</taxon>
        <taxon>Magnoliopsida</taxon>
        <taxon>eudicotyledons</taxon>
        <taxon>Gunneridae</taxon>
        <taxon>Pentapetalae</taxon>
        <taxon>asterids</taxon>
        <taxon>lamiids</taxon>
        <taxon>Solanales</taxon>
        <taxon>Convolvulaceae</taxon>
        <taxon>Cuscuteae</taxon>
        <taxon>Cuscuta</taxon>
        <taxon>Cuscuta subgen. Cuscuta</taxon>
    </lineage>
</organism>
<proteinExistence type="predicted"/>